<proteinExistence type="predicted"/>
<dbReference type="RefSeq" id="WP_179941617.1">
    <property type="nucleotide sequence ID" value="NZ_JACBYF010000014.1"/>
</dbReference>
<keyword evidence="2" id="KW-1185">Reference proteome</keyword>
<reference evidence="1 2" key="1">
    <citation type="submission" date="2020-07" db="EMBL/GenBank/DDBJ databases">
        <title>MOT database genomes.</title>
        <authorList>
            <person name="Joseph S."/>
            <person name="Aduse-Opoku J."/>
            <person name="Hashim A."/>
            <person name="Wade W."/>
            <person name="Curtis M."/>
        </authorList>
    </citation>
    <scope>NUCLEOTIDE SEQUENCE [LARGE SCALE GENOMIC DNA]</scope>
    <source>
        <strain evidence="1 2">CIP 106318</strain>
    </source>
</reference>
<organism evidence="1 2">
    <name type="scientific">Gemelliphila palaticanis</name>
    <dbReference type="NCBI Taxonomy" id="81950"/>
    <lineage>
        <taxon>Bacteria</taxon>
        <taxon>Bacillati</taxon>
        <taxon>Bacillota</taxon>
        <taxon>Bacilli</taxon>
        <taxon>Bacillales</taxon>
        <taxon>Gemellaceae</taxon>
        <taxon>Gemelliphila</taxon>
    </lineage>
</organism>
<comment type="caution">
    <text evidence="1">The sequence shown here is derived from an EMBL/GenBank/DDBJ whole genome shotgun (WGS) entry which is preliminary data.</text>
</comment>
<name>A0ABX2T487_9BACL</name>
<sequence>MKNYKEYKINGFNFFVSDYFSFSYSEEKNRIIIFDEDDDLYYFIIKFRKKDNGEHSLIFSSKSLFLQEVDGKNVYIRRYNADGKFF</sequence>
<evidence type="ECO:0000313" key="1">
    <source>
        <dbReference type="EMBL" id="NYS47831.1"/>
    </source>
</evidence>
<evidence type="ECO:0000313" key="2">
    <source>
        <dbReference type="Proteomes" id="UP000531840"/>
    </source>
</evidence>
<gene>
    <name evidence="1" type="ORF">HZY85_06465</name>
</gene>
<protein>
    <submittedName>
        <fullName evidence="1">Uncharacterized protein</fullName>
    </submittedName>
</protein>
<dbReference type="Proteomes" id="UP000531840">
    <property type="component" value="Unassembled WGS sequence"/>
</dbReference>
<accession>A0ABX2T487</accession>
<dbReference type="EMBL" id="JACBYF010000014">
    <property type="protein sequence ID" value="NYS47831.1"/>
    <property type="molecule type" value="Genomic_DNA"/>
</dbReference>